<evidence type="ECO:0000256" key="6">
    <source>
        <dbReference type="ARBA" id="ARBA00022737"/>
    </source>
</evidence>
<dbReference type="SUPFAM" id="SSF53756">
    <property type="entry name" value="UDP-Glycosyltransferase/glycogen phosphorylase"/>
    <property type="match status" value="1"/>
</dbReference>
<dbReference type="EMBL" id="NRQW01000300">
    <property type="protein sequence ID" value="PLZ89140.1"/>
    <property type="molecule type" value="Genomic_DNA"/>
</dbReference>
<dbReference type="PANTHER" id="PTHR44835">
    <property type="entry name" value="UDP-N-ACETYLGLUCOSAMINE--PEPTIDE N-ACETYLGLUCOSAMINYLTRANSFERASE SPINDLY-RELATED"/>
    <property type="match status" value="1"/>
</dbReference>
<dbReference type="Proteomes" id="UP000235036">
    <property type="component" value="Unassembled WGS sequence"/>
</dbReference>
<dbReference type="Gene3D" id="3.40.50.2000">
    <property type="entry name" value="Glycogen Phosphorylase B"/>
    <property type="match status" value="1"/>
</dbReference>
<comment type="pathway">
    <text evidence="1">Protein modification; protein glycosylation.</text>
</comment>
<evidence type="ECO:0000256" key="4">
    <source>
        <dbReference type="ARBA" id="ARBA00022676"/>
    </source>
</evidence>
<dbReference type="RefSeq" id="WP_102205291.1">
    <property type="nucleotide sequence ID" value="NZ_CAWNVR010000400.1"/>
</dbReference>
<protein>
    <recommendedName>
        <fullName evidence="3">protein O-GlcNAc transferase</fullName>
        <ecNumber evidence="3">2.4.1.255</ecNumber>
    </recommendedName>
</protein>
<dbReference type="Gene3D" id="1.25.40.10">
    <property type="entry name" value="Tetratricopeptide repeat domain"/>
    <property type="match status" value="2"/>
</dbReference>
<gene>
    <name evidence="10" type="ORF">CEN44_13740</name>
</gene>
<keyword evidence="6" id="KW-0677">Repeat</keyword>
<evidence type="ECO:0000256" key="5">
    <source>
        <dbReference type="ARBA" id="ARBA00022679"/>
    </source>
</evidence>
<feature type="domain" description="O-GlcNAc transferase C-terminal" evidence="9">
    <location>
        <begin position="368"/>
        <end position="529"/>
    </location>
</feature>
<dbReference type="InterPro" id="IPR051939">
    <property type="entry name" value="Glycosyltr_41/O-GlcNAc_trsf"/>
</dbReference>
<keyword evidence="7 8" id="KW-0802">TPR repeat</keyword>
<dbReference type="EC" id="2.4.1.255" evidence="3"/>
<dbReference type="GO" id="GO:0097363">
    <property type="term" value="F:protein O-acetylglucosaminyltransferase activity"/>
    <property type="evidence" value="ECO:0007669"/>
    <property type="project" value="UniProtKB-EC"/>
</dbReference>
<evidence type="ECO:0000256" key="8">
    <source>
        <dbReference type="PROSITE-ProRule" id="PRU00339"/>
    </source>
</evidence>
<dbReference type="InterPro" id="IPR011990">
    <property type="entry name" value="TPR-like_helical_dom_sf"/>
</dbReference>
<feature type="repeat" description="TPR" evidence="8">
    <location>
        <begin position="10"/>
        <end position="43"/>
    </location>
</feature>
<accession>A0A2N6K2B1</accession>
<keyword evidence="4" id="KW-0328">Glycosyltransferase</keyword>
<dbReference type="InterPro" id="IPR019734">
    <property type="entry name" value="TPR_rpt"/>
</dbReference>
<dbReference type="AlphaFoldDB" id="A0A2N6K2B1"/>
<evidence type="ECO:0000313" key="10">
    <source>
        <dbReference type="EMBL" id="PLZ89140.1"/>
    </source>
</evidence>
<dbReference type="PANTHER" id="PTHR44835:SF1">
    <property type="entry name" value="PROTEIN O-GLCNAC TRANSFERASE"/>
    <property type="match status" value="1"/>
</dbReference>
<dbReference type="Gene3D" id="3.40.50.11380">
    <property type="match status" value="1"/>
</dbReference>
<keyword evidence="11" id="KW-1185">Reference proteome</keyword>
<dbReference type="PROSITE" id="PS50005">
    <property type="entry name" value="TPR"/>
    <property type="match status" value="1"/>
</dbReference>
<evidence type="ECO:0000256" key="1">
    <source>
        <dbReference type="ARBA" id="ARBA00004922"/>
    </source>
</evidence>
<feature type="domain" description="O-GlcNAc transferase C-terminal" evidence="9">
    <location>
        <begin position="540"/>
        <end position="726"/>
    </location>
</feature>
<sequence>MTLDVSLTHNTNYHEQGYQYLIQGDYYQAQNLYEQAIAAEPKIKSHYWYLGLALLLQRQEAEAQTTWLMAMIEGESEEVEQWTLELIQVLQTEAERRFEIADYSTAWLIRQHIQEIQPTDINNLLHLTQLAIKQETLTNEQLIDIGLISLLKTEPSLDLDADLLLQILRDILDASPLLPVSLELTAACIPHLPPLPLLCLLLRASVTVAYSLQQPEEGTRLAELCLAIDPKNPEVLRHLSACYQNSGKHSQGIEIAKQYYSLMENLLDKVQANHMVLRGLMQAGGYWQEAISVLQRHESLMLSLIAEQPILTDQPHMCRLLTSTFFFPYWRNEAESNRLIHNQIAKLFQSSLQNGADQLKEKYHQQIALRKSSANQVKKLKIGYLSAYLKRHSVGWLARWLFEYHNRDRFEIYGYFVSYKDTNHPLQEWYVNQVDQVRKLGTNSWEIAEQIYQDEIDILIDLDSITLDISCEVLALKPAPVQVTWLGWDASGIPTIDYYIADPYVLPETAQNYYQEKIWRLPETYIAVDGFEVGVPSLRREHLDIPDDAVVYLSAQGNYKRHPDTVRLQMQIIKQVPNSYFLIKGFANEEAAKDFFRQIASEEGVSGKQLRFLPDVPLEAVHRANLSIADVVLDTYPYNGATTTLETLWMCIPLVTRVGQQFAARNSYTMMVNAGVTEGIAWTDEEYVEWGVRLGKDAALRQKIAWVLYQSRRTAPLWNGERFSRHMEEAYEEMWQRYIGS</sequence>
<evidence type="ECO:0000256" key="2">
    <source>
        <dbReference type="ARBA" id="ARBA00005386"/>
    </source>
</evidence>
<evidence type="ECO:0000256" key="7">
    <source>
        <dbReference type="ARBA" id="ARBA00022803"/>
    </source>
</evidence>
<organism evidence="10 11">
    <name type="scientific">Fischerella muscicola CCMEE 5323</name>
    <dbReference type="NCBI Taxonomy" id="2019572"/>
    <lineage>
        <taxon>Bacteria</taxon>
        <taxon>Bacillati</taxon>
        <taxon>Cyanobacteriota</taxon>
        <taxon>Cyanophyceae</taxon>
        <taxon>Nostocales</taxon>
        <taxon>Hapalosiphonaceae</taxon>
        <taxon>Fischerella</taxon>
    </lineage>
</organism>
<proteinExistence type="inferred from homology"/>
<evidence type="ECO:0000256" key="3">
    <source>
        <dbReference type="ARBA" id="ARBA00011970"/>
    </source>
</evidence>
<keyword evidence="5 10" id="KW-0808">Transferase</keyword>
<reference evidence="10 11" key="1">
    <citation type="submission" date="2017-08" db="EMBL/GenBank/DDBJ databases">
        <title>Genomes of Fischerella (Mastigocladus) sp. strains.</title>
        <authorList>
            <person name="Miller S.R."/>
        </authorList>
    </citation>
    <scope>NUCLEOTIDE SEQUENCE [LARGE SCALE GENOMIC DNA]</scope>
    <source>
        <strain evidence="10 11">CCMEE 5323</strain>
    </source>
</reference>
<dbReference type="Pfam" id="PF13844">
    <property type="entry name" value="Glyco_transf_41"/>
    <property type="match status" value="2"/>
</dbReference>
<name>A0A2N6K2B1_FISMU</name>
<evidence type="ECO:0000259" key="9">
    <source>
        <dbReference type="Pfam" id="PF13844"/>
    </source>
</evidence>
<dbReference type="SUPFAM" id="SSF48452">
    <property type="entry name" value="TPR-like"/>
    <property type="match status" value="1"/>
</dbReference>
<comment type="caution">
    <text evidence="10">The sequence shown here is derived from an EMBL/GenBank/DDBJ whole genome shotgun (WGS) entry which is preliminary data.</text>
</comment>
<dbReference type="InterPro" id="IPR029489">
    <property type="entry name" value="OGT/SEC/SPY_C"/>
</dbReference>
<comment type="similarity">
    <text evidence="2">Belongs to the glycosyltransferase 41 family. O-GlcNAc transferase subfamily.</text>
</comment>
<evidence type="ECO:0000313" key="11">
    <source>
        <dbReference type="Proteomes" id="UP000235036"/>
    </source>
</evidence>